<dbReference type="GO" id="GO:0008373">
    <property type="term" value="F:sialyltransferase activity"/>
    <property type="evidence" value="ECO:0007669"/>
    <property type="project" value="InterPro"/>
</dbReference>
<reference evidence="9 10" key="1">
    <citation type="submission" date="2019-03" db="EMBL/GenBank/DDBJ databases">
        <title>Genomic Encyclopedia of Type Strains, Phase IV (KMG-IV): sequencing the most valuable type-strain genomes for metagenomic binning, comparative biology and taxonomic classification.</title>
        <authorList>
            <person name="Goeker M."/>
        </authorList>
    </citation>
    <scope>NUCLEOTIDE SEQUENCE [LARGE SCALE GENOMIC DNA]</scope>
    <source>
        <strain evidence="9 10">DSM 18063</strain>
    </source>
</reference>
<comment type="caution">
    <text evidence="9">The sequence shown here is derived from an EMBL/GenBank/DDBJ whole genome shotgun (WGS) entry which is preliminary data.</text>
</comment>
<dbReference type="InterPro" id="IPR001675">
    <property type="entry name" value="Glyco_trans_29"/>
</dbReference>
<evidence type="ECO:0000256" key="5">
    <source>
        <dbReference type="ARBA" id="ARBA00022692"/>
    </source>
</evidence>
<protein>
    <submittedName>
        <fullName evidence="9">Glycosyl transferase family 29 (Putative sialyltransferase)</fullName>
    </submittedName>
</protein>
<keyword evidence="4 9" id="KW-0808">Transferase</keyword>
<keyword evidence="8" id="KW-0325">Glycoprotein</keyword>
<dbReference type="InterPro" id="IPR051142">
    <property type="entry name" value="Glycosyltransferase_29"/>
</dbReference>
<sequence length="233" mass="25767">MDIVTPFDFVAEFADGKKVAVIGNAPTLEGSGLGAWIDSHDIVVRFNDCRVTGYEKDVGARTEILVCNPYAETRPDRRVGDAVSPRMVVVITPMTRRGVKADFERWIGDYPVLFSYAPDIQIDCGDRRKISLTTGTYGLVLMAKLLKPAAMSVTGFTMFSPGTDFHYWSSVTPSGVKAHTPATEAGIFADILNSFGFPVTITPEIRQIFQSSGRTVGRRVREYGKRSWFGRVR</sequence>
<dbReference type="GO" id="GO:0012505">
    <property type="term" value="C:endomembrane system"/>
    <property type="evidence" value="ECO:0007669"/>
    <property type="project" value="UniProtKB-SubCell"/>
</dbReference>
<dbReference type="OrthoDB" id="5614897at2"/>
<dbReference type="EMBL" id="SLXP01000010">
    <property type="protein sequence ID" value="TCP39817.1"/>
    <property type="molecule type" value="Genomic_DNA"/>
</dbReference>
<dbReference type="PANTHER" id="PTHR13713:SF92">
    <property type="entry name" value="CMP-N-ACETYLNEURAMINATE-BETA-1,4-GALACTOSIDE ALPHA-2,3-SIALYLTRANSFERASE-LIKE ISOFORM X1"/>
    <property type="match status" value="1"/>
</dbReference>
<evidence type="ECO:0000256" key="6">
    <source>
        <dbReference type="ARBA" id="ARBA00022989"/>
    </source>
</evidence>
<evidence type="ECO:0000313" key="9">
    <source>
        <dbReference type="EMBL" id="TCP39817.1"/>
    </source>
</evidence>
<evidence type="ECO:0000256" key="7">
    <source>
        <dbReference type="ARBA" id="ARBA00023136"/>
    </source>
</evidence>
<keyword evidence="3 9" id="KW-0328">Glycosyltransferase</keyword>
<dbReference type="RefSeq" id="WP_132464238.1">
    <property type="nucleotide sequence ID" value="NZ_SLXP01000010.1"/>
</dbReference>
<dbReference type="GO" id="GO:0016020">
    <property type="term" value="C:membrane"/>
    <property type="evidence" value="ECO:0007669"/>
    <property type="project" value="UniProtKB-SubCell"/>
</dbReference>
<gene>
    <name evidence="9" type="ORF">EV662_110125</name>
</gene>
<evidence type="ECO:0000256" key="3">
    <source>
        <dbReference type="ARBA" id="ARBA00022676"/>
    </source>
</evidence>
<comment type="subcellular location">
    <subcellularLocation>
        <location evidence="2">Endomembrane system</location>
    </subcellularLocation>
    <subcellularLocation>
        <location evidence="1">Membrane</location>
        <topology evidence="1">Single-pass membrane protein</topology>
    </subcellularLocation>
</comment>
<evidence type="ECO:0000256" key="1">
    <source>
        <dbReference type="ARBA" id="ARBA00004167"/>
    </source>
</evidence>
<evidence type="ECO:0000256" key="8">
    <source>
        <dbReference type="ARBA" id="ARBA00023180"/>
    </source>
</evidence>
<evidence type="ECO:0000256" key="2">
    <source>
        <dbReference type="ARBA" id="ARBA00004308"/>
    </source>
</evidence>
<dbReference type="Gene3D" id="3.90.1480.20">
    <property type="entry name" value="Glycosyl transferase family 29"/>
    <property type="match status" value="1"/>
</dbReference>
<evidence type="ECO:0000256" key="4">
    <source>
        <dbReference type="ARBA" id="ARBA00022679"/>
    </source>
</evidence>
<name>A0A4R2PV75_9RHOB</name>
<dbReference type="PANTHER" id="PTHR13713">
    <property type="entry name" value="SIALYLTRANSFERASE"/>
    <property type="match status" value="1"/>
</dbReference>
<keyword evidence="6" id="KW-1133">Transmembrane helix</keyword>
<accession>A0A4R2PV75</accession>
<organism evidence="9 10">
    <name type="scientific">Rhodovulum marinum</name>
    <dbReference type="NCBI Taxonomy" id="320662"/>
    <lineage>
        <taxon>Bacteria</taxon>
        <taxon>Pseudomonadati</taxon>
        <taxon>Pseudomonadota</taxon>
        <taxon>Alphaproteobacteria</taxon>
        <taxon>Rhodobacterales</taxon>
        <taxon>Paracoccaceae</taxon>
        <taxon>Rhodovulum</taxon>
    </lineage>
</organism>
<dbReference type="AlphaFoldDB" id="A0A4R2PV75"/>
<proteinExistence type="predicted"/>
<evidence type="ECO:0000313" key="10">
    <source>
        <dbReference type="Proteomes" id="UP000294835"/>
    </source>
</evidence>
<keyword evidence="10" id="KW-1185">Reference proteome</keyword>
<keyword evidence="5" id="KW-0812">Transmembrane</keyword>
<dbReference type="InterPro" id="IPR038578">
    <property type="entry name" value="GT29-like_sf"/>
</dbReference>
<dbReference type="Pfam" id="PF00777">
    <property type="entry name" value="Glyco_transf_29"/>
    <property type="match status" value="1"/>
</dbReference>
<dbReference type="Proteomes" id="UP000294835">
    <property type="component" value="Unassembled WGS sequence"/>
</dbReference>
<keyword evidence="7" id="KW-0472">Membrane</keyword>